<proteinExistence type="predicted"/>
<dbReference type="GO" id="GO:0016989">
    <property type="term" value="F:sigma factor antagonist activity"/>
    <property type="evidence" value="ECO:0007669"/>
    <property type="project" value="TreeGrafter"/>
</dbReference>
<dbReference type="PANTHER" id="PTHR30273">
    <property type="entry name" value="PERIPLASMIC SIGNAL SENSOR AND SIGMA FACTOR ACTIVATOR FECR-RELATED"/>
    <property type="match status" value="1"/>
</dbReference>
<evidence type="ECO:0000259" key="2">
    <source>
        <dbReference type="Pfam" id="PF04773"/>
    </source>
</evidence>
<feature type="transmembrane region" description="Helical" evidence="1">
    <location>
        <begin position="74"/>
        <end position="95"/>
    </location>
</feature>
<evidence type="ECO:0000256" key="1">
    <source>
        <dbReference type="SAM" id="Phobius"/>
    </source>
</evidence>
<dbReference type="Pfam" id="PF16344">
    <property type="entry name" value="FecR_C"/>
    <property type="match status" value="1"/>
</dbReference>
<dbReference type="OrthoDB" id="934696at2"/>
<evidence type="ECO:0000313" key="5">
    <source>
        <dbReference type="Proteomes" id="UP000261174"/>
    </source>
</evidence>
<dbReference type="RefSeq" id="WP_116852466.1">
    <property type="nucleotide sequence ID" value="NZ_QTJV01000002.1"/>
</dbReference>
<keyword evidence="1" id="KW-1133">Transmembrane helix</keyword>
<dbReference type="PANTHER" id="PTHR30273:SF2">
    <property type="entry name" value="PROTEIN FECR"/>
    <property type="match status" value="1"/>
</dbReference>
<dbReference type="InterPro" id="IPR006860">
    <property type="entry name" value="FecR"/>
</dbReference>
<dbReference type="Gene3D" id="3.55.50.30">
    <property type="match status" value="1"/>
</dbReference>
<organism evidence="4 5">
    <name type="scientific">Chitinophaga silvisoli</name>
    <dbReference type="NCBI Taxonomy" id="2291814"/>
    <lineage>
        <taxon>Bacteria</taxon>
        <taxon>Pseudomonadati</taxon>
        <taxon>Bacteroidota</taxon>
        <taxon>Chitinophagia</taxon>
        <taxon>Chitinophagales</taxon>
        <taxon>Chitinophagaceae</taxon>
        <taxon>Chitinophaga</taxon>
    </lineage>
</organism>
<dbReference type="EMBL" id="QTJV01000002">
    <property type="protein sequence ID" value="RFM34982.1"/>
    <property type="molecule type" value="Genomic_DNA"/>
</dbReference>
<gene>
    <name evidence="4" type="ORF">DXN04_06155</name>
</gene>
<keyword evidence="1" id="KW-0812">Transmembrane</keyword>
<evidence type="ECO:0000259" key="3">
    <source>
        <dbReference type="Pfam" id="PF16344"/>
    </source>
</evidence>
<name>A0A3E1P482_9BACT</name>
<dbReference type="Gene3D" id="2.60.120.1440">
    <property type="match status" value="1"/>
</dbReference>
<protein>
    <submittedName>
        <fullName evidence="4">DUF4974 domain-containing protein</fullName>
    </submittedName>
</protein>
<evidence type="ECO:0000313" key="4">
    <source>
        <dbReference type="EMBL" id="RFM34982.1"/>
    </source>
</evidence>
<feature type="domain" description="FecR protein" evidence="2">
    <location>
        <begin position="122"/>
        <end position="209"/>
    </location>
</feature>
<keyword evidence="5" id="KW-1185">Reference proteome</keyword>
<comment type="caution">
    <text evidence="4">The sequence shown here is derived from an EMBL/GenBank/DDBJ whole genome shotgun (WGS) entry which is preliminary data.</text>
</comment>
<dbReference type="InterPro" id="IPR012373">
    <property type="entry name" value="Ferrdict_sens_TM"/>
</dbReference>
<dbReference type="PIRSF" id="PIRSF018266">
    <property type="entry name" value="FecR"/>
    <property type="match status" value="1"/>
</dbReference>
<accession>A0A3E1P482</accession>
<sequence length="333" mass="37346">MKITSEQIARFITNNCSPEEAEMLAAWFAEHPEDLISTPAWEEFVAQQRIPEETDDAMWQYISRHTKRKPKLYYFRRIAAAAAIAGMIGGSVLLWKPQHTTHFQANLKDTTSIRYTVISNDKKHDQTYQLEDGTTVVLSSGSKLTHVLHFDAQQRYIMLEGKAFFDVAKDKDKPFTVEAGGLTTTALGTSFRITALKGEVQVQLITGKVVVRKASATFKPVYLNPGQQLVFNTQQEKAIVSDNKLPVLKTTPATIAANETTGHAFHQEPLKNVFLTLQSYYHTSITFDEQVLKNMKFSGTYGDTDSVEDLLAVITLVNGLKFEKTATGYNITR</sequence>
<keyword evidence="1" id="KW-0472">Membrane</keyword>
<dbReference type="InterPro" id="IPR032508">
    <property type="entry name" value="FecR_C"/>
</dbReference>
<reference evidence="4 5" key="1">
    <citation type="submission" date="2018-08" db="EMBL/GenBank/DDBJ databases">
        <title>Chitinophaga sp. K20C18050901, a novel bacterium isolated from forest soil.</title>
        <authorList>
            <person name="Wang C."/>
        </authorList>
    </citation>
    <scope>NUCLEOTIDE SEQUENCE [LARGE SCALE GENOMIC DNA]</scope>
    <source>
        <strain evidence="4 5">K20C18050901</strain>
    </source>
</reference>
<dbReference type="AlphaFoldDB" id="A0A3E1P482"/>
<feature type="domain" description="Protein FecR C-terminal" evidence="3">
    <location>
        <begin position="265"/>
        <end position="324"/>
    </location>
</feature>
<dbReference type="Pfam" id="PF04773">
    <property type="entry name" value="FecR"/>
    <property type="match status" value="1"/>
</dbReference>
<dbReference type="Proteomes" id="UP000261174">
    <property type="component" value="Unassembled WGS sequence"/>
</dbReference>